<organism evidence="1 2">
    <name type="scientific">Escallonia herrerae</name>
    <dbReference type="NCBI Taxonomy" id="1293975"/>
    <lineage>
        <taxon>Eukaryota</taxon>
        <taxon>Viridiplantae</taxon>
        <taxon>Streptophyta</taxon>
        <taxon>Embryophyta</taxon>
        <taxon>Tracheophyta</taxon>
        <taxon>Spermatophyta</taxon>
        <taxon>Magnoliopsida</taxon>
        <taxon>eudicotyledons</taxon>
        <taxon>Gunneridae</taxon>
        <taxon>Pentapetalae</taxon>
        <taxon>asterids</taxon>
        <taxon>campanulids</taxon>
        <taxon>Escalloniales</taxon>
        <taxon>Escalloniaceae</taxon>
        <taxon>Escallonia</taxon>
    </lineage>
</organism>
<comment type="caution">
    <text evidence="1">The sequence shown here is derived from an EMBL/GenBank/DDBJ whole genome shotgun (WGS) entry which is preliminary data.</text>
</comment>
<dbReference type="Proteomes" id="UP001188597">
    <property type="component" value="Unassembled WGS sequence"/>
</dbReference>
<name>A0AA88WU72_9ASTE</name>
<proteinExistence type="predicted"/>
<gene>
    <name evidence="1" type="ORF">RJ639_034086</name>
</gene>
<evidence type="ECO:0000313" key="2">
    <source>
        <dbReference type="Proteomes" id="UP001188597"/>
    </source>
</evidence>
<reference evidence="1" key="1">
    <citation type="submission" date="2022-12" db="EMBL/GenBank/DDBJ databases">
        <title>Draft genome assemblies for two species of Escallonia (Escalloniales).</title>
        <authorList>
            <person name="Chanderbali A."/>
            <person name="Dervinis C."/>
            <person name="Anghel I."/>
            <person name="Soltis D."/>
            <person name="Soltis P."/>
            <person name="Zapata F."/>
        </authorList>
    </citation>
    <scope>NUCLEOTIDE SEQUENCE</scope>
    <source>
        <strain evidence="1">UCBG64.0493</strain>
        <tissue evidence="1">Leaf</tissue>
    </source>
</reference>
<dbReference type="AlphaFoldDB" id="A0AA88WU72"/>
<dbReference type="EMBL" id="JAVXUP010000212">
    <property type="protein sequence ID" value="KAK3034106.1"/>
    <property type="molecule type" value="Genomic_DNA"/>
</dbReference>
<accession>A0AA88WU72</accession>
<evidence type="ECO:0000313" key="1">
    <source>
        <dbReference type="EMBL" id="KAK3034106.1"/>
    </source>
</evidence>
<protein>
    <submittedName>
        <fullName evidence="1">Uncharacterized protein</fullName>
    </submittedName>
</protein>
<sequence>MSTIQALKCKSGKTHAELAQETGLTNILHAIAVTTWPVVPEVVTAIACSTYWPETMALAETITL</sequence>
<keyword evidence="2" id="KW-1185">Reference proteome</keyword>